<evidence type="ECO:0000256" key="5">
    <source>
        <dbReference type="ARBA" id="ARBA00023159"/>
    </source>
</evidence>
<sequence>MAARRGRRDRVAPPPSGGPGPDPGGGVRGSSRGSRSQVPYGTVGTVSGGEQVLLHEEVDDSGFVSLSRLGPCLKDKDLEMEALMLQDETLLGTMQSYMDASLISLIEDFGSLGESRLSLEDQNEVSLLTALTEILDNADSENLSPFDSIPDSELLVSPREGSSLHKLLTLSRTPSERDLITPVDPLGPTTGSSRVEMSLADPPWDFSPPSFLETSSPKLPSWRPTRSRPRRSQSPSPQQRSDGEEEEEVASFSSHILAGERDNSMSSIPDFPMHLACPEEEDKTAATAAAEMAVQAAGDESISSLSELVRAMHPYCLPNLTHLTSLENELQEQPDDLTLPDDCVVLEIVGQAATAGNDLEIPVVVRQIPPGPQPVLLDDSLEANPALQLLLPTLEPEPKEALCLEKEELSLDPEEKLESACFLEPTEVMEPTVPKGPQNLPASAVLSSQRALKGRRKKSKEQPVACTEGYARRLRSSSREQPAVATEVTSQASFLPQEELQRKVGPPRGRGKPRAWARAWTVAVEKPSSGNVESSAGQASPTKEGPLDLYPNLGETMKTNLVPAHLSLVDSARADPMLLNSAEADPTAVDPVVAEHVPVDPALVDLSSANSELVDPLSADPVLIEPVLADSATIDRTVVVPISGDLSPVDPALANPAPVAPVPDDLAPVNPVLVKSRPTDPRRGAMSSAQGSPAPQLLLKSESLDSPKAIIPKVREVMGPLKVESGTSATTQEARPRPLSLSEYWRRRQQRQGEAEERSSQPPAGKWPSLPETPTGLADIPCLVIPPAPVKKTTLQRSPEAPEACFVPVGPSPASPSSDPPASKPITSTPTEQVPSQEMPLPARPPAPTVQSVPPIIPTALPFPPGGLGMTPMLPLPATGQGVPSLPPPPLQPPSLPMSVGPVPPDPYTHYAPMPPWPCYPPVSPSGYPCPPPPPTVPLVSATAGAYAVPPTCNVPWVPSPTPVPPYSSNCTYGPLGWGPGLQHPPFWPAVPPPPLPPASVGRAVPPPKVEPSGIPAGPPESVLPVPMAPPLSLGSAGERASQIEPTKIEIKPVPASPHLKHKVSSPVQSPQNKSSPCLYAESVALEEPASERLNLETQESRSKEKPSSLVAKAVPTPIPRQSTVTKLPAVHPARLRKLSFLPTPPTQGPEDVVQAFISEIGIEASDLSSLLEQFEKSEAKKECPPLAPADNLAVGNSGSVDPPQEKRPLDRLQAPELANVAGLTPPATPPHQLWKPLAAVSLLAKAKSPKSIAQEGSLKPEGVTEAKHPAAAHLQEGVHGPSPVHVGSGDHDYCVRSRTPPKKTPVLVFPEAGSRWNVKRHQDITIKPVLSLGPADPLPPRIAASQEPLDHRTSNEQADPPAPCLAPSALLSPEASPCRNDMNTRTPPEPSAKQRSMRCYRKACRSASPQSRGWQGRRGRSSSVSSGSNRTSEASSSSSSSSSRSRSRSLSPPHKRWRRYSSYRSHDHYQRQRVLQKERAIEERRVVFIGKIPGRMTRSELKQRFSVFGEIEECTIHFRVQGDNYGFVTYRYAEEAFAAIESGHKLRQADEQPFDLCFGGRRQFCKRSYSDLDSNREDFDPAPVKSKFDSLDFDTLLKQAQKNLRSEDEWWEYTGGMEWGRLGDLVTNSRGQGQLEPVSPPITLEHESQLGRGKRLLVEKFPPAERAREVRSFPATAESVTPDVRAPPSQSGGRRAPPLPRWRHSWDRKELIDFALTLPPMWRRDCPVECARPFLRAPVRRDGVTRVRPHLCWFLSS</sequence>
<dbReference type="SMART" id="SM00360">
    <property type="entry name" value="RRM"/>
    <property type="match status" value="1"/>
</dbReference>
<evidence type="ECO:0000256" key="6">
    <source>
        <dbReference type="ARBA" id="ARBA00023163"/>
    </source>
</evidence>
<keyword evidence="16" id="KW-1185">Reference proteome</keyword>
<keyword evidence="7" id="KW-0539">Nucleus</keyword>
<dbReference type="Proteomes" id="UP000010552">
    <property type="component" value="Unassembled WGS sequence"/>
</dbReference>
<evidence type="ECO:0000256" key="1">
    <source>
        <dbReference type="ARBA" id="ARBA00004123"/>
    </source>
</evidence>
<evidence type="ECO:0000313" key="15">
    <source>
        <dbReference type="EMBL" id="ELK05011.1"/>
    </source>
</evidence>
<feature type="region of interest" description="Disordered" evidence="13">
    <location>
        <begin position="1"/>
        <end position="44"/>
    </location>
</feature>
<comment type="subcellular location">
    <subcellularLocation>
        <location evidence="1">Nucleus</location>
    </subcellularLocation>
</comment>
<feature type="region of interest" description="Disordered" evidence="13">
    <location>
        <begin position="793"/>
        <end position="848"/>
    </location>
</feature>
<evidence type="ECO:0000313" key="16">
    <source>
        <dbReference type="Proteomes" id="UP000010552"/>
    </source>
</evidence>
<feature type="compositionally biased region" description="Basic residues" evidence="13">
    <location>
        <begin position="1396"/>
        <end position="1405"/>
    </location>
</feature>
<dbReference type="PANTHER" id="PTHR15528">
    <property type="entry name" value="PEROXISOME PROLIFERATOR ACTIVATED RECEPTOR GAMMA COACTIVATOR 1 PGC-1 -RELATED"/>
    <property type="match status" value="1"/>
</dbReference>
<evidence type="ECO:0000256" key="4">
    <source>
        <dbReference type="ARBA" id="ARBA00023015"/>
    </source>
</evidence>
<dbReference type="Pfam" id="PF00076">
    <property type="entry name" value="RRM_1"/>
    <property type="match status" value="1"/>
</dbReference>
<protein>
    <recommendedName>
        <fullName evidence="10">Peroxisome proliferator-activated receptor gamma coactivator-related protein 1</fullName>
    </recommendedName>
    <alternativeName>
        <fullName evidence="11">PGC-1-related coactivator</fullName>
    </alternativeName>
</protein>
<feature type="compositionally biased region" description="Polar residues" evidence="13">
    <location>
        <begin position="1066"/>
        <end position="1076"/>
    </location>
</feature>
<evidence type="ECO:0000256" key="8">
    <source>
        <dbReference type="ARBA" id="ARBA00058682"/>
    </source>
</evidence>
<dbReference type="InterPro" id="IPR035979">
    <property type="entry name" value="RBD_domain_sf"/>
</dbReference>
<dbReference type="GO" id="GO:0045944">
    <property type="term" value="P:positive regulation of transcription by RNA polymerase II"/>
    <property type="evidence" value="ECO:0007669"/>
    <property type="project" value="TreeGrafter"/>
</dbReference>
<dbReference type="eggNOG" id="ENOG502QQME">
    <property type="taxonomic scope" value="Eukaryota"/>
</dbReference>
<dbReference type="SUPFAM" id="SSF54928">
    <property type="entry name" value="RNA-binding domain, RBD"/>
    <property type="match status" value="1"/>
</dbReference>
<feature type="region of interest" description="Disordered" evidence="13">
    <location>
        <begin position="999"/>
        <end position="1077"/>
    </location>
</feature>
<dbReference type="GO" id="GO:0003723">
    <property type="term" value="F:RNA binding"/>
    <property type="evidence" value="ECO:0007669"/>
    <property type="project" value="UniProtKB-UniRule"/>
</dbReference>
<feature type="compositionally biased region" description="Low complexity" evidence="13">
    <location>
        <begin position="1422"/>
        <end position="1452"/>
    </location>
</feature>
<comment type="function">
    <text evidence="8">Acts as a coactivator during transcriptional activation of nuclear genes related to mitochondrial biogenesis and cell growth. Involved in the transcription coactivation of CREB and NRF1 target genes.</text>
</comment>
<name>L5K2N6_PTEAL</name>
<evidence type="ECO:0000256" key="10">
    <source>
        <dbReference type="ARBA" id="ARBA00071304"/>
    </source>
</evidence>
<keyword evidence="4" id="KW-0805">Transcription regulation</keyword>
<dbReference type="FunFam" id="3.30.70.330:FF:000199">
    <property type="entry name" value="Putative peroxisome proliferator-activated receptor gamma coactivator-related protein 1"/>
    <property type="match status" value="1"/>
</dbReference>
<feature type="region of interest" description="Disordered" evidence="13">
    <location>
        <begin position="664"/>
        <end position="701"/>
    </location>
</feature>
<dbReference type="InterPro" id="IPR012677">
    <property type="entry name" value="Nucleotide-bd_a/b_plait_sf"/>
</dbReference>
<gene>
    <name evidence="15" type="ORF">PAL_GLEAN10014260</name>
</gene>
<feature type="compositionally biased region" description="Pro residues" evidence="13">
    <location>
        <begin position="810"/>
        <end position="823"/>
    </location>
</feature>
<keyword evidence="2" id="KW-0597">Phosphoprotein</keyword>
<dbReference type="CDD" id="cd12624">
    <property type="entry name" value="RRM_PRC"/>
    <property type="match status" value="1"/>
</dbReference>
<dbReference type="EMBL" id="KB031059">
    <property type="protein sequence ID" value="ELK05011.1"/>
    <property type="molecule type" value="Genomic_DNA"/>
</dbReference>
<dbReference type="PROSITE" id="PS50102">
    <property type="entry name" value="RRM"/>
    <property type="match status" value="1"/>
</dbReference>
<feature type="region of interest" description="Disordered" evidence="13">
    <location>
        <begin position="176"/>
        <end position="268"/>
    </location>
</feature>
<evidence type="ECO:0000256" key="7">
    <source>
        <dbReference type="ARBA" id="ARBA00023242"/>
    </source>
</evidence>
<keyword evidence="15" id="KW-0675">Receptor</keyword>
<dbReference type="InterPro" id="IPR034834">
    <property type="entry name" value="PRC_RRM"/>
</dbReference>
<feature type="compositionally biased region" description="Low complexity" evidence="13">
    <location>
        <begin position="664"/>
        <end position="674"/>
    </location>
</feature>
<keyword evidence="5" id="KW-0010">Activator</keyword>
<dbReference type="GO" id="GO:0005634">
    <property type="term" value="C:nucleus"/>
    <property type="evidence" value="ECO:0007669"/>
    <property type="project" value="UniProtKB-SubCell"/>
</dbReference>
<feature type="region of interest" description="Disordered" evidence="13">
    <location>
        <begin position="722"/>
        <end position="781"/>
    </location>
</feature>
<proteinExistence type="predicted"/>
<feature type="domain" description="RRM" evidence="14">
    <location>
        <begin position="1486"/>
        <end position="1562"/>
    </location>
</feature>
<dbReference type="Gene3D" id="3.30.70.330">
    <property type="match status" value="1"/>
</dbReference>
<dbReference type="InterPro" id="IPR034605">
    <property type="entry name" value="PGC-1"/>
</dbReference>
<feature type="region of interest" description="Disordered" evidence="13">
    <location>
        <begin position="1181"/>
        <end position="1232"/>
    </location>
</feature>
<evidence type="ECO:0000256" key="12">
    <source>
        <dbReference type="PROSITE-ProRule" id="PRU00176"/>
    </source>
</evidence>
<feature type="region of interest" description="Disordered" evidence="13">
    <location>
        <begin position="1090"/>
        <end position="1130"/>
    </location>
</feature>
<dbReference type="InParanoid" id="L5K2N6"/>
<organism evidence="15 16">
    <name type="scientific">Pteropus alecto</name>
    <name type="common">Black flying fox</name>
    <dbReference type="NCBI Taxonomy" id="9402"/>
    <lineage>
        <taxon>Eukaryota</taxon>
        <taxon>Metazoa</taxon>
        <taxon>Chordata</taxon>
        <taxon>Craniata</taxon>
        <taxon>Vertebrata</taxon>
        <taxon>Euteleostomi</taxon>
        <taxon>Mammalia</taxon>
        <taxon>Eutheria</taxon>
        <taxon>Laurasiatheria</taxon>
        <taxon>Chiroptera</taxon>
        <taxon>Yinpterochiroptera</taxon>
        <taxon>Pteropodoidea</taxon>
        <taxon>Pteropodidae</taxon>
        <taxon>Pteropodinae</taxon>
        <taxon>Pteropus</taxon>
    </lineage>
</organism>
<feature type="region of interest" description="Disordered" evidence="13">
    <location>
        <begin position="1331"/>
        <end position="1464"/>
    </location>
</feature>
<keyword evidence="6" id="KW-0804">Transcription</keyword>
<dbReference type="STRING" id="9402.L5K2N6"/>
<feature type="compositionally biased region" description="Polar residues" evidence="13">
    <location>
        <begin position="825"/>
        <end position="836"/>
    </location>
</feature>
<evidence type="ECO:0000256" key="9">
    <source>
        <dbReference type="ARBA" id="ARBA00063598"/>
    </source>
</evidence>
<evidence type="ECO:0000256" key="3">
    <source>
        <dbReference type="ARBA" id="ARBA00022884"/>
    </source>
</evidence>
<evidence type="ECO:0000259" key="14">
    <source>
        <dbReference type="PROSITE" id="PS50102"/>
    </source>
</evidence>
<evidence type="ECO:0000256" key="2">
    <source>
        <dbReference type="ARBA" id="ARBA00022553"/>
    </source>
</evidence>
<reference evidence="16" key="1">
    <citation type="journal article" date="2013" name="Science">
        <title>Comparative analysis of bat genomes provides insight into the evolution of flight and immunity.</title>
        <authorList>
            <person name="Zhang G."/>
            <person name="Cowled C."/>
            <person name="Shi Z."/>
            <person name="Huang Z."/>
            <person name="Bishop-Lilly K.A."/>
            <person name="Fang X."/>
            <person name="Wynne J.W."/>
            <person name="Xiong Z."/>
            <person name="Baker M.L."/>
            <person name="Zhao W."/>
            <person name="Tachedjian M."/>
            <person name="Zhu Y."/>
            <person name="Zhou P."/>
            <person name="Jiang X."/>
            <person name="Ng J."/>
            <person name="Yang L."/>
            <person name="Wu L."/>
            <person name="Xiao J."/>
            <person name="Feng Y."/>
            <person name="Chen Y."/>
            <person name="Sun X."/>
            <person name="Zhang Y."/>
            <person name="Marsh G.A."/>
            <person name="Crameri G."/>
            <person name="Broder C.C."/>
            <person name="Frey K.G."/>
            <person name="Wang L.F."/>
            <person name="Wang J."/>
        </authorList>
    </citation>
    <scope>NUCLEOTIDE SEQUENCE [LARGE SCALE GENOMIC DNA]</scope>
</reference>
<feature type="compositionally biased region" description="Low complexity" evidence="13">
    <location>
        <begin position="1366"/>
        <end position="1378"/>
    </location>
</feature>
<feature type="region of interest" description="Disordered" evidence="13">
    <location>
        <begin position="451"/>
        <end position="547"/>
    </location>
</feature>
<dbReference type="GO" id="GO:0003712">
    <property type="term" value="F:transcription coregulator activity"/>
    <property type="evidence" value="ECO:0007669"/>
    <property type="project" value="InterPro"/>
</dbReference>
<feature type="compositionally biased region" description="Pro residues" evidence="13">
    <location>
        <begin position="12"/>
        <end position="22"/>
    </location>
</feature>
<comment type="subunit">
    <text evidence="9">Interacts with CREB1 and NRF1.</text>
</comment>
<feature type="compositionally biased region" description="Polar residues" evidence="13">
    <location>
        <begin position="528"/>
        <end position="541"/>
    </location>
</feature>
<dbReference type="FunCoup" id="L5K2N6">
    <property type="interactions" value="2370"/>
</dbReference>
<evidence type="ECO:0000256" key="13">
    <source>
        <dbReference type="SAM" id="MobiDB-lite"/>
    </source>
</evidence>
<feature type="region of interest" description="Disordered" evidence="13">
    <location>
        <begin position="1674"/>
        <end position="1702"/>
    </location>
</feature>
<evidence type="ECO:0000256" key="11">
    <source>
        <dbReference type="ARBA" id="ARBA00079467"/>
    </source>
</evidence>
<keyword evidence="3 12" id="KW-0694">RNA-binding</keyword>
<feature type="region of interest" description="Disordered" evidence="13">
    <location>
        <begin position="1250"/>
        <end position="1308"/>
    </location>
</feature>
<accession>L5K2N6</accession>
<feature type="compositionally biased region" description="Basic and acidic residues" evidence="13">
    <location>
        <begin position="1090"/>
        <end position="1107"/>
    </location>
</feature>
<dbReference type="PANTHER" id="PTHR15528:SF5">
    <property type="entry name" value="PEROXISOME PROLIFERATOR-ACTIVATED RECEPTOR GAMMA COACTIVATOR-RELATED PROTEIN 1"/>
    <property type="match status" value="1"/>
</dbReference>
<dbReference type="InterPro" id="IPR000504">
    <property type="entry name" value="RRM_dom"/>
</dbReference>